<dbReference type="GO" id="GO:0022627">
    <property type="term" value="C:cytosolic small ribosomal subunit"/>
    <property type="evidence" value="ECO:0007669"/>
    <property type="project" value="TreeGrafter"/>
</dbReference>
<dbReference type="GO" id="GO:0003735">
    <property type="term" value="F:structural constituent of ribosome"/>
    <property type="evidence" value="ECO:0007669"/>
    <property type="project" value="InterPro"/>
</dbReference>
<keyword evidence="5 8" id="KW-0687">Ribonucleoprotein</keyword>
<evidence type="ECO:0000313" key="12">
    <source>
        <dbReference type="Proteomes" id="UP000233256"/>
    </source>
</evidence>
<dbReference type="InterPro" id="IPR018280">
    <property type="entry name" value="Ribosomal_uS3_CS"/>
</dbReference>
<organism evidence="11 12">
    <name type="scientific">Candidatus Wallbacteria bacterium HGW-Wallbacteria-1</name>
    <dbReference type="NCBI Taxonomy" id="2013854"/>
    <lineage>
        <taxon>Bacteria</taxon>
        <taxon>Candidatus Walliibacteriota</taxon>
    </lineage>
</organism>
<dbReference type="SUPFAM" id="SSF54821">
    <property type="entry name" value="Ribosomal protein S3 C-terminal domain"/>
    <property type="match status" value="1"/>
</dbReference>
<dbReference type="PANTHER" id="PTHR11760">
    <property type="entry name" value="30S/40S RIBOSOMAL PROTEIN S3"/>
    <property type="match status" value="1"/>
</dbReference>
<dbReference type="InterPro" id="IPR057258">
    <property type="entry name" value="Ribosomal_uS3"/>
</dbReference>
<keyword evidence="3 8" id="KW-0694">RNA-binding</keyword>
<dbReference type="Pfam" id="PF07650">
    <property type="entry name" value="KH_2"/>
    <property type="match status" value="1"/>
</dbReference>
<dbReference type="InterPro" id="IPR005704">
    <property type="entry name" value="Ribosomal_uS3_bac-typ"/>
</dbReference>
<dbReference type="InterPro" id="IPR009019">
    <property type="entry name" value="KH_sf_prok-type"/>
</dbReference>
<dbReference type="InterPro" id="IPR036419">
    <property type="entry name" value="Ribosomal_S3_C_sf"/>
</dbReference>
<protein>
    <recommendedName>
        <fullName evidence="7 8">Small ribosomal subunit protein uS3</fullName>
    </recommendedName>
</protein>
<evidence type="ECO:0000256" key="6">
    <source>
        <dbReference type="ARBA" id="ARBA00024998"/>
    </source>
</evidence>
<evidence type="ECO:0000256" key="1">
    <source>
        <dbReference type="ARBA" id="ARBA00010761"/>
    </source>
</evidence>
<proteinExistence type="inferred from homology"/>
<dbReference type="FunFam" id="3.30.300.20:FF:000001">
    <property type="entry name" value="30S ribosomal protein S3"/>
    <property type="match status" value="1"/>
</dbReference>
<dbReference type="Pfam" id="PF00189">
    <property type="entry name" value="Ribosomal_S3_C"/>
    <property type="match status" value="1"/>
</dbReference>
<dbReference type="EMBL" id="PGXC01000003">
    <property type="protein sequence ID" value="PKK91429.1"/>
    <property type="molecule type" value="Genomic_DNA"/>
</dbReference>
<dbReference type="InterPro" id="IPR004044">
    <property type="entry name" value="KH_dom_type_2"/>
</dbReference>
<dbReference type="PROSITE" id="PS50823">
    <property type="entry name" value="KH_TYPE_2"/>
    <property type="match status" value="1"/>
</dbReference>
<evidence type="ECO:0000256" key="3">
    <source>
        <dbReference type="ARBA" id="ARBA00022884"/>
    </source>
</evidence>
<evidence type="ECO:0000256" key="9">
    <source>
        <dbReference type="RuleBase" id="RU003624"/>
    </source>
</evidence>
<dbReference type="Proteomes" id="UP000233256">
    <property type="component" value="Unassembled WGS sequence"/>
</dbReference>
<dbReference type="CDD" id="cd02412">
    <property type="entry name" value="KH-II_30S_S3"/>
    <property type="match status" value="1"/>
</dbReference>
<comment type="subunit">
    <text evidence="8">Part of the 30S ribosomal subunit. Forms a tight complex with proteins S10 and S14.</text>
</comment>
<dbReference type="HAMAP" id="MF_01309_B">
    <property type="entry name" value="Ribosomal_uS3_B"/>
    <property type="match status" value="1"/>
</dbReference>
<name>A0A2N1PSW4_9BACT</name>
<dbReference type="InterPro" id="IPR004087">
    <property type="entry name" value="KH_dom"/>
</dbReference>
<comment type="function">
    <text evidence="6 8">Binds the lower part of the 30S subunit head. Binds mRNA in the 70S ribosome, positioning it for translation.</text>
</comment>
<dbReference type="InterPro" id="IPR001351">
    <property type="entry name" value="Ribosomal_uS3_C"/>
</dbReference>
<dbReference type="InterPro" id="IPR015946">
    <property type="entry name" value="KH_dom-like_a/b"/>
</dbReference>
<accession>A0A2N1PSW4</accession>
<keyword evidence="4 8" id="KW-0689">Ribosomal protein</keyword>
<feature type="domain" description="KH type-2" evidence="10">
    <location>
        <begin position="39"/>
        <end position="108"/>
    </location>
</feature>
<dbReference type="Gene3D" id="3.30.300.20">
    <property type="match status" value="1"/>
</dbReference>
<dbReference type="SMART" id="SM00322">
    <property type="entry name" value="KH"/>
    <property type="match status" value="1"/>
</dbReference>
<dbReference type="GO" id="GO:0003729">
    <property type="term" value="F:mRNA binding"/>
    <property type="evidence" value="ECO:0007669"/>
    <property type="project" value="UniProtKB-UniRule"/>
</dbReference>
<reference evidence="11 12" key="1">
    <citation type="journal article" date="2017" name="ISME J.">
        <title>Potential for microbial H2 and metal transformations associated with novel bacteria and archaea in deep terrestrial subsurface sediments.</title>
        <authorList>
            <person name="Hernsdorf A.W."/>
            <person name="Amano Y."/>
            <person name="Miyakawa K."/>
            <person name="Ise K."/>
            <person name="Suzuki Y."/>
            <person name="Anantharaman K."/>
            <person name="Probst A."/>
            <person name="Burstein D."/>
            <person name="Thomas B.C."/>
            <person name="Banfield J.F."/>
        </authorList>
    </citation>
    <scope>NUCLEOTIDE SEQUENCE [LARGE SCALE GENOMIC DNA]</scope>
    <source>
        <strain evidence="11">HGW-Wallbacteria-1</strain>
    </source>
</reference>
<comment type="similarity">
    <text evidence="1 8 9">Belongs to the universal ribosomal protein uS3 family.</text>
</comment>
<dbReference type="AlphaFoldDB" id="A0A2N1PSW4"/>
<dbReference type="GO" id="GO:0019843">
    <property type="term" value="F:rRNA binding"/>
    <property type="evidence" value="ECO:0007669"/>
    <property type="project" value="UniProtKB-UniRule"/>
</dbReference>
<dbReference type="SUPFAM" id="SSF54814">
    <property type="entry name" value="Prokaryotic type KH domain (KH-domain type II)"/>
    <property type="match status" value="1"/>
</dbReference>
<keyword evidence="2 8" id="KW-0699">rRNA-binding</keyword>
<gene>
    <name evidence="8" type="primary">rpsC</name>
    <name evidence="11" type="ORF">CVV64_06600</name>
</gene>
<dbReference type="NCBIfam" id="TIGR01009">
    <property type="entry name" value="rpsC_bact"/>
    <property type="match status" value="1"/>
</dbReference>
<sequence>MGQKVNPVGFRLGITRGWESTWFEKKKNYANYLHEDLWIREYVGKECAKAEISRIKIERPTSKMVKIKISTAKPGIVIGKKGAQVEAIKRKLKSKLNRDVFIDIVEIRTMETDSQLVANSIASQLERRGSYRRVMKQAMGRCMRLNPNGGIKIVCSGRLGGAEIARTERYMMGRVPLHTLRANIDYARGTAITSFGTIGVKVWIFKGEVLGDYRDKE</sequence>
<evidence type="ECO:0000256" key="4">
    <source>
        <dbReference type="ARBA" id="ARBA00022980"/>
    </source>
</evidence>
<evidence type="ECO:0000256" key="2">
    <source>
        <dbReference type="ARBA" id="ARBA00022730"/>
    </source>
</evidence>
<dbReference type="PANTHER" id="PTHR11760:SF19">
    <property type="entry name" value="SMALL RIBOSOMAL SUBUNIT PROTEIN US3C"/>
    <property type="match status" value="1"/>
</dbReference>
<evidence type="ECO:0000259" key="10">
    <source>
        <dbReference type="PROSITE" id="PS50823"/>
    </source>
</evidence>
<evidence type="ECO:0000256" key="5">
    <source>
        <dbReference type="ARBA" id="ARBA00023274"/>
    </source>
</evidence>
<evidence type="ECO:0000313" key="11">
    <source>
        <dbReference type="EMBL" id="PKK91429.1"/>
    </source>
</evidence>
<dbReference type="GO" id="GO:0006412">
    <property type="term" value="P:translation"/>
    <property type="evidence" value="ECO:0007669"/>
    <property type="project" value="UniProtKB-UniRule"/>
</dbReference>
<dbReference type="Gene3D" id="3.30.1140.32">
    <property type="entry name" value="Ribosomal protein S3, C-terminal domain"/>
    <property type="match status" value="1"/>
</dbReference>
<comment type="caution">
    <text evidence="11">The sequence shown here is derived from an EMBL/GenBank/DDBJ whole genome shotgun (WGS) entry which is preliminary data.</text>
</comment>
<evidence type="ECO:0000256" key="7">
    <source>
        <dbReference type="ARBA" id="ARBA00035257"/>
    </source>
</evidence>
<dbReference type="PROSITE" id="PS00548">
    <property type="entry name" value="RIBOSOMAL_S3"/>
    <property type="match status" value="1"/>
</dbReference>
<evidence type="ECO:0000256" key="8">
    <source>
        <dbReference type="HAMAP-Rule" id="MF_01309"/>
    </source>
</evidence>